<dbReference type="InterPro" id="IPR003607">
    <property type="entry name" value="HD/PDEase_dom"/>
</dbReference>
<dbReference type="Gene3D" id="1.10.1300.10">
    <property type="entry name" value="3'5'-cyclic nucleotide phosphodiesterase, catalytic domain"/>
    <property type="match status" value="1"/>
</dbReference>
<dbReference type="PROSITE" id="PS51845">
    <property type="entry name" value="PDEASE_I_2"/>
    <property type="match status" value="1"/>
</dbReference>
<feature type="transmembrane region" description="Helical" evidence="6">
    <location>
        <begin position="123"/>
        <end position="146"/>
    </location>
</feature>
<feature type="binding site" evidence="4">
    <location>
        <begin position="725"/>
        <end position="729"/>
    </location>
    <ligand>
        <name>AMP</name>
        <dbReference type="ChEBI" id="CHEBI:456215"/>
    </ligand>
</feature>
<feature type="binding site" evidence="4">
    <location>
        <position position="881"/>
    </location>
    <ligand>
        <name>AMP</name>
        <dbReference type="ChEBI" id="CHEBI:456215"/>
    </ligand>
</feature>
<evidence type="ECO:0000256" key="3">
    <source>
        <dbReference type="PIRSR" id="PIRSR623088-1"/>
    </source>
</evidence>
<dbReference type="VEuPathDB" id="CryptoDB:ChTU502y2012_401g0510"/>
<proteinExistence type="predicted"/>
<dbReference type="InterPro" id="IPR023088">
    <property type="entry name" value="PDEase"/>
</dbReference>
<evidence type="ECO:0000313" key="10">
    <source>
        <dbReference type="Proteomes" id="UP001429100"/>
    </source>
</evidence>
<feature type="binding site" evidence="5">
    <location>
        <position position="765"/>
    </location>
    <ligand>
        <name>Zn(2+)</name>
        <dbReference type="ChEBI" id="CHEBI:29105"/>
        <label>1</label>
    </ligand>
</feature>
<evidence type="ECO:0000313" key="9">
    <source>
        <dbReference type="EMBL" id="PPS93767.1"/>
    </source>
</evidence>
<name>A0A0S4TCW4_CRYHO</name>
<keyword evidence="1 5" id="KW-0479">Metal-binding</keyword>
<keyword evidence="6" id="KW-0472">Membrane</keyword>
<dbReference type="InterPro" id="IPR036971">
    <property type="entry name" value="PDEase_catalytic_dom_sf"/>
</dbReference>
<reference evidence="9 10" key="1">
    <citation type="submission" date="2014-11" db="EMBL/GenBank/DDBJ databases">
        <title>Comparative genomic analysis of Cryptosporidium hominis reveals occurrence of genetic recombination in virulent subtypes.</title>
        <authorList>
            <person name="Guo Y."/>
            <person name="Tang K."/>
            <person name="Frace M."/>
            <person name="Li N."/>
            <person name="Roellig D.M."/>
            <person name="Sammons S."/>
            <person name="Knipe K."/>
            <person name="Rowe L."/>
            <person name="Feng Y."/>
            <person name="Xiao L."/>
        </authorList>
    </citation>
    <scope>NUCLEOTIDE SEQUENCE [LARGE SCALE GENOMIC DNA]</scope>
    <source>
        <strain evidence="9">30976</strain>
    </source>
</reference>
<dbReference type="VEuPathDB" id="CryptoDB:GY17_00002454"/>
<accession>A0A0S4TCW4</accession>
<feature type="binding site" evidence="5">
    <location>
        <position position="729"/>
    </location>
    <ligand>
        <name>Zn(2+)</name>
        <dbReference type="ChEBI" id="CHEBI:29105"/>
        <label>1</label>
    </ligand>
</feature>
<feature type="transmembrane region" description="Helical" evidence="6">
    <location>
        <begin position="91"/>
        <end position="111"/>
    </location>
</feature>
<evidence type="ECO:0000256" key="4">
    <source>
        <dbReference type="PIRSR" id="PIRSR623088-2"/>
    </source>
</evidence>
<dbReference type="VEuPathDB" id="CryptoDB:Chro.30269"/>
<evidence type="ECO:0000256" key="1">
    <source>
        <dbReference type="ARBA" id="ARBA00022723"/>
    </source>
</evidence>
<reference evidence="8" key="2">
    <citation type="submission" date="2015-08" db="EMBL/GenBank/DDBJ databases">
        <authorList>
            <person name="Babu N.S."/>
            <person name="Beckwith C.J."/>
            <person name="Beseler K.G."/>
            <person name="Brison A."/>
            <person name="Carone J.V."/>
            <person name="Caskin T.P."/>
            <person name="Diamond M."/>
            <person name="Durham M.E."/>
            <person name="Foxe J.M."/>
            <person name="Go M."/>
            <person name="Henderson B.A."/>
            <person name="Jones I.B."/>
            <person name="McGettigan J.A."/>
            <person name="Micheletti S.J."/>
            <person name="Nasrallah M.E."/>
            <person name="Ortiz D."/>
            <person name="Piller C.R."/>
            <person name="Privatt S.R."/>
            <person name="Schneider S.L."/>
            <person name="Sharp S."/>
            <person name="Smith T.C."/>
            <person name="Stanton J.D."/>
            <person name="Ullery H.E."/>
            <person name="Wilson R.J."/>
            <person name="Serrano M.G."/>
            <person name="Buck G."/>
            <person name="Lee V."/>
            <person name="Wang Y."/>
            <person name="Carvalho R."/>
            <person name="Voegtly L."/>
            <person name="Shi R."/>
            <person name="Duckworth R."/>
            <person name="Johnson A."/>
            <person name="Loviza R."/>
            <person name="Walstead R."/>
            <person name="Shah Z."/>
            <person name="Kiflezghi M."/>
            <person name="Wade K."/>
            <person name="Ball S.L."/>
            <person name="Bradley K.W."/>
            <person name="Asai D.J."/>
            <person name="Bowman C.A."/>
            <person name="Russell D.A."/>
            <person name="Pope W.H."/>
            <person name="Jacobs-Sera D."/>
            <person name="Hendrix R.W."/>
            <person name="Hatfull G.F."/>
        </authorList>
    </citation>
    <scope>NUCLEOTIDE SEQUENCE [LARGE SCALE GENOMIC DNA]</scope>
</reference>
<dbReference type="Proteomes" id="UP001429100">
    <property type="component" value="Unassembled WGS sequence"/>
</dbReference>
<feature type="transmembrane region" description="Helical" evidence="6">
    <location>
        <begin position="153"/>
        <end position="171"/>
    </location>
</feature>
<dbReference type="AlphaFoldDB" id="A0A0S4TCW4"/>
<dbReference type="PRINTS" id="PR00387">
    <property type="entry name" value="PDIESTERASE1"/>
</dbReference>
<gene>
    <name evidence="8" type="ORF">CHUDEA3_2320</name>
    <name evidence="9" type="ORF">GY17_00002454</name>
</gene>
<dbReference type="GO" id="GO:0046872">
    <property type="term" value="F:metal ion binding"/>
    <property type="evidence" value="ECO:0007669"/>
    <property type="project" value="UniProtKB-KW"/>
</dbReference>
<dbReference type="EMBL" id="LN877949">
    <property type="protein sequence ID" value="CUV05113.1"/>
    <property type="molecule type" value="Genomic_DNA"/>
</dbReference>
<feature type="transmembrane region" description="Helical" evidence="6">
    <location>
        <begin position="244"/>
        <end position="261"/>
    </location>
</feature>
<protein>
    <submittedName>
        <fullName evidence="9">cGMP phosphodiesterase A4</fullName>
    </submittedName>
</protein>
<dbReference type="SUPFAM" id="SSF109604">
    <property type="entry name" value="HD-domain/PDEase-like"/>
    <property type="match status" value="1"/>
</dbReference>
<dbReference type="CDD" id="cd00077">
    <property type="entry name" value="HDc"/>
    <property type="match status" value="1"/>
</dbReference>
<feature type="binding site" evidence="4">
    <location>
        <position position="766"/>
    </location>
    <ligand>
        <name>AMP</name>
        <dbReference type="ChEBI" id="CHEBI:456215"/>
    </ligand>
</feature>
<feature type="binding site" evidence="5">
    <location>
        <position position="881"/>
    </location>
    <ligand>
        <name>Zn(2+)</name>
        <dbReference type="ChEBI" id="CHEBI:29105"/>
        <label>1</label>
    </ligand>
</feature>
<feature type="binding site" evidence="4">
    <location>
        <position position="932"/>
    </location>
    <ligand>
        <name>AMP</name>
        <dbReference type="ChEBI" id="CHEBI:456215"/>
    </ligand>
</feature>
<feature type="binding site" evidence="5">
    <location>
        <position position="766"/>
    </location>
    <ligand>
        <name>Zn(2+)</name>
        <dbReference type="ChEBI" id="CHEBI:29105"/>
        <label>1</label>
    </ligand>
</feature>
<dbReference type="VEuPathDB" id="CryptoDB:ChTU502y2012_401g0505"/>
<evidence type="ECO:0000256" key="2">
    <source>
        <dbReference type="ARBA" id="ARBA00022801"/>
    </source>
</evidence>
<keyword evidence="10" id="KW-1185">Reference proteome</keyword>
<dbReference type="Pfam" id="PF00233">
    <property type="entry name" value="PDEase_I"/>
    <property type="match status" value="1"/>
</dbReference>
<keyword evidence="2" id="KW-0378">Hydrolase</keyword>
<evidence type="ECO:0000256" key="5">
    <source>
        <dbReference type="PIRSR" id="PIRSR623088-3"/>
    </source>
</evidence>
<reference evidence="9 10" key="3">
    <citation type="submission" date="2017-10" db="EMBL/GenBank/DDBJ databases">
        <title>Consistent, comparative and evidence-based genome annotation and re-annotation for the closely-related species, Cryptosporidium parvum, C. hominis and C. tyzzeri.</title>
        <authorList>
            <person name="Baptista R.P."/>
            <person name="Li Y."/>
            <person name="Sateriale A."/>
            <person name="Striepen B."/>
            <person name="Kissinger J.C."/>
        </authorList>
    </citation>
    <scope>NUCLEOTIDE SEQUENCE [LARGE SCALE GENOMIC DNA]</scope>
    <source>
        <strain evidence="9">30976</strain>
    </source>
</reference>
<dbReference type="GO" id="GO:0004114">
    <property type="term" value="F:3',5'-cyclic-nucleotide phosphodiesterase activity"/>
    <property type="evidence" value="ECO:0007669"/>
    <property type="project" value="InterPro"/>
</dbReference>
<organism evidence="8">
    <name type="scientific">Cryptosporidium hominis</name>
    <dbReference type="NCBI Taxonomy" id="237895"/>
    <lineage>
        <taxon>Eukaryota</taxon>
        <taxon>Sar</taxon>
        <taxon>Alveolata</taxon>
        <taxon>Apicomplexa</taxon>
        <taxon>Conoidasida</taxon>
        <taxon>Coccidia</taxon>
        <taxon>Eucoccidiorida</taxon>
        <taxon>Eimeriorina</taxon>
        <taxon>Cryptosporidiidae</taxon>
        <taxon>Cryptosporidium</taxon>
    </lineage>
</organism>
<feature type="active site" description="Proton donor" evidence="3">
    <location>
        <position position="725"/>
    </location>
</feature>
<feature type="binding site" evidence="5">
    <location>
        <position position="766"/>
    </location>
    <ligand>
        <name>Zn(2+)</name>
        <dbReference type="ChEBI" id="CHEBI:29105"/>
        <label>2</label>
    </ligand>
</feature>
<dbReference type="VEuPathDB" id="CryptoDB:CHUDEA3_2320"/>
<dbReference type="EMBL" id="JTAI01000031">
    <property type="protein sequence ID" value="PPS93767.1"/>
    <property type="molecule type" value="Genomic_DNA"/>
</dbReference>
<dbReference type="InterPro" id="IPR002073">
    <property type="entry name" value="PDEase_catalytic_dom"/>
</dbReference>
<feature type="domain" description="PDEase" evidence="7">
    <location>
        <begin position="617"/>
        <end position="977"/>
    </location>
</feature>
<keyword evidence="6" id="KW-0812">Transmembrane</keyword>
<evidence type="ECO:0000256" key="6">
    <source>
        <dbReference type="SAM" id="Phobius"/>
    </source>
</evidence>
<evidence type="ECO:0000313" key="8">
    <source>
        <dbReference type="EMBL" id="CUV05113.1"/>
    </source>
</evidence>
<dbReference type="GO" id="GO:0007165">
    <property type="term" value="P:signal transduction"/>
    <property type="evidence" value="ECO:0007669"/>
    <property type="project" value="InterPro"/>
</dbReference>
<dbReference type="Proteomes" id="UP000199752">
    <property type="component" value="Chromosome 3"/>
</dbReference>
<keyword evidence="6" id="KW-1133">Transmembrane helix</keyword>
<sequence>MSGLASSPSIGKTILFEKNNDWGLNFDLGELEIYENQDLKTRLKELISPFENTFSSVSTLEYLHPFTLKFRSEILEKKFEKKFRKRTEIGIFWIGLLTLFLIILDILLEVYNQKVNEVSNSSVTAYFIICGVVAICSLFLIISFFVNFLNKHLEVIFTSTTIITTILNITAGNLLLDVSLSPNNNYDPAVQNSRSLIVITICSILHFMLPISFMSILIYSITSISFYIILVPSMLMPIPNETQYVSTTIYLFVFCSVCILAKRVNVSSSRRDFFNINLVKAEMQILENSMNQTPKSTMIEGTLANINKVQLFLRYLNTSCTKGINRKMLHDAMVDLTSAQVTLCRSDDIYAVDPVAIFLPQSLQSNVPQTPRQSKVRIIGSGDVTPKENCSPTASQKIKQELGISYDVRIPISPNSPKSMGQFLSPKSHENKSSYISVDSISARRNTESRATVTSIPGPSRRRLSMMIATAGENSSTLIDPSVEKVREYITAEFTKSSASRREVLYASKVFDGPTANPSNTNEKIKTTSQNLDTNHIVESMISRQGPLDEPVVGGDIEDNYRHLLKNKRKIAHFATHLASKLISIKDPSGTISLLSQSYFNETNPHNFTLPELPKGVSTELYSDLDRALQLMDNQYSSNWDLDMWRLNELTKGNCLSVAGLYMLHLIASEEKNQEAGFDSSNLPRGITTAYSSSITAPSKLIGNISKFNIFFRELNIRYLNNKYHNELHGTNVCHLAICLSRATGLWSHLDTVERLASVIASLGHDVGHIGRTSNFLVNSRHMLAINYNDRSVLEMFHASLTFRIIYYYGGGAADFLQSWDAELHKEFRRIVIELILETDMHRHFECVSRFRVRRQAVDWDPYGDAQDRLMLARTCLKAADIGHGALKWNQHYKWCRSVVEEFFLQGDEEKALSLPISPICDRESTDVPKSQVGFLNFVCLPLFQELCYVDVEGDVRRCIDRILENINNWEDIAEAGIQWDSEDALTFVSDEKADLQ</sequence>
<dbReference type="PANTHER" id="PTHR11347">
    <property type="entry name" value="CYCLIC NUCLEOTIDE PHOSPHODIESTERASE"/>
    <property type="match status" value="1"/>
</dbReference>
<evidence type="ECO:0000259" key="7">
    <source>
        <dbReference type="PROSITE" id="PS51845"/>
    </source>
</evidence>
<feature type="transmembrane region" description="Helical" evidence="6">
    <location>
        <begin position="191"/>
        <end position="209"/>
    </location>
</feature>